<protein>
    <submittedName>
        <fullName evidence="3">Myb domain-containing protein</fullName>
    </submittedName>
</protein>
<dbReference type="Pfam" id="PF13921">
    <property type="entry name" value="Myb_DNA-bind_6"/>
    <property type="match status" value="1"/>
</dbReference>
<dbReference type="PANTHER" id="PTHR47430:SF4">
    <property type="entry name" value="GB|AAC33480.1"/>
    <property type="match status" value="1"/>
</dbReference>
<dbReference type="PROSITE" id="PS50090">
    <property type="entry name" value="MYB_LIKE"/>
    <property type="match status" value="1"/>
</dbReference>
<feature type="region of interest" description="Disordered" evidence="1">
    <location>
        <begin position="1"/>
        <end position="332"/>
    </location>
</feature>
<feature type="compositionally biased region" description="Basic and acidic residues" evidence="1">
    <location>
        <begin position="1"/>
        <end position="23"/>
    </location>
</feature>
<feature type="compositionally biased region" description="Basic and acidic residues" evidence="1">
    <location>
        <begin position="231"/>
        <end position="256"/>
    </location>
</feature>
<gene>
    <name evidence="3" type="ORF">FCM35_KLT15800</name>
</gene>
<dbReference type="Proteomes" id="UP000623129">
    <property type="component" value="Unassembled WGS sequence"/>
</dbReference>
<dbReference type="InterPro" id="IPR009057">
    <property type="entry name" value="Homeodomain-like_sf"/>
</dbReference>
<organism evidence="3 4">
    <name type="scientific">Carex littledalei</name>
    <dbReference type="NCBI Taxonomy" id="544730"/>
    <lineage>
        <taxon>Eukaryota</taxon>
        <taxon>Viridiplantae</taxon>
        <taxon>Streptophyta</taxon>
        <taxon>Embryophyta</taxon>
        <taxon>Tracheophyta</taxon>
        <taxon>Spermatophyta</taxon>
        <taxon>Magnoliopsida</taxon>
        <taxon>Liliopsida</taxon>
        <taxon>Poales</taxon>
        <taxon>Cyperaceae</taxon>
        <taxon>Cyperoideae</taxon>
        <taxon>Cariceae</taxon>
        <taxon>Carex</taxon>
        <taxon>Carex subgen. Euthyceras</taxon>
    </lineage>
</organism>
<proteinExistence type="predicted"/>
<dbReference type="OrthoDB" id="39591at2759"/>
<feature type="compositionally biased region" description="Basic residues" evidence="1">
    <location>
        <begin position="41"/>
        <end position="50"/>
    </location>
</feature>
<feature type="compositionally biased region" description="Basic and acidic residues" evidence="1">
    <location>
        <begin position="112"/>
        <end position="146"/>
    </location>
</feature>
<comment type="caution">
    <text evidence="3">The sequence shown here is derived from an EMBL/GenBank/DDBJ whole genome shotgun (WGS) entry which is preliminary data.</text>
</comment>
<dbReference type="Gene3D" id="1.10.10.60">
    <property type="entry name" value="Homeodomain-like"/>
    <property type="match status" value="2"/>
</dbReference>
<accession>A0A833REX1</accession>
<feature type="compositionally biased region" description="Basic and acidic residues" evidence="1">
    <location>
        <begin position="270"/>
        <end position="286"/>
    </location>
</feature>
<keyword evidence="4" id="KW-1185">Reference proteome</keyword>
<feature type="domain" description="Myb-like" evidence="2">
    <location>
        <begin position="475"/>
        <end position="543"/>
    </location>
</feature>
<name>A0A833REX1_9POAL</name>
<dbReference type="EMBL" id="SWLB01000003">
    <property type="protein sequence ID" value="KAF3340029.1"/>
    <property type="molecule type" value="Genomic_DNA"/>
</dbReference>
<dbReference type="PANTHER" id="PTHR47430">
    <property type="entry name" value="GB|AAC33480.1"/>
    <property type="match status" value="1"/>
</dbReference>
<evidence type="ECO:0000313" key="4">
    <source>
        <dbReference type="Proteomes" id="UP000623129"/>
    </source>
</evidence>
<dbReference type="SMART" id="SM00717">
    <property type="entry name" value="SANT"/>
    <property type="match status" value="3"/>
</dbReference>
<evidence type="ECO:0000259" key="2">
    <source>
        <dbReference type="PROSITE" id="PS50090"/>
    </source>
</evidence>
<reference evidence="3" key="1">
    <citation type="submission" date="2020-01" db="EMBL/GenBank/DDBJ databases">
        <title>Genome sequence of Kobresia littledalei, the first chromosome-level genome in the family Cyperaceae.</title>
        <authorList>
            <person name="Qu G."/>
        </authorList>
    </citation>
    <scope>NUCLEOTIDE SEQUENCE</scope>
    <source>
        <strain evidence="3">C.B.Clarke</strain>
        <tissue evidence="3">Leaf</tissue>
    </source>
</reference>
<evidence type="ECO:0000256" key="1">
    <source>
        <dbReference type="SAM" id="MobiDB-lite"/>
    </source>
</evidence>
<feature type="compositionally biased region" description="Basic and acidic residues" evidence="1">
    <location>
        <begin position="66"/>
        <end position="90"/>
    </location>
</feature>
<sequence>MEEKSGEQIKSNEKKDKKEKALQEAESAEDDQFEEKLNGRKEKKKKKKKKKNEEFGLHGTDSPSRVSEKLEGSEIDMVAEKNKEKLDGRKEKKTKKKKEEFGSHGTDSASRVNEKMEGSEIDMVDKQNKEKLDGRKEKKKKKEEFGSHGTDSTSRVSEFDMVEKKNNKRKRAIDREDLAQKEKKKKRMSKGNSAGLDKDTLDEEMIDISRDNLKLKKEKKKNLSGAGAIELEERNKDENGDDRLEERKQEKYEVEKKKRKKEKGGNSGNVEKEIIEEKRNSKEGSKTNKRVKKAFKSEEKSKSGNKKKGKKTTTGNNKEKKNNENRKERKKVQFSDKVEVFSEPSKRFRDETEGFVWGKRFTEEEDATLLKAIDDYIKVKQLGEKGREIVFDAKKHKLEKNMWPEIATCLPHRHRISIYFRARKLLQRNATEWTPEDYENLRQFQAAHGNNWRKFADLHSKNCGSVKDAWRMIKLSNQNKGHWNQEEIQKLFDLVNLDLRLKAFAKEPETHHVLRDNISWEAISAKLGTRNYVTCRHKWLQDLDASCIEEVDWDNLLPHRDGEICHKRWRQMVRYIGEHKEKPFIEQLDILSNRYCPEMLEYRAEKDK</sequence>
<feature type="compositionally biased region" description="Basic and acidic residues" evidence="1">
    <location>
        <begin position="317"/>
        <end position="332"/>
    </location>
</feature>
<dbReference type="InterPro" id="IPR001005">
    <property type="entry name" value="SANT/Myb"/>
</dbReference>
<dbReference type="AlphaFoldDB" id="A0A833REX1"/>
<evidence type="ECO:0000313" key="3">
    <source>
        <dbReference type="EMBL" id="KAF3340029.1"/>
    </source>
</evidence>
<dbReference type="SUPFAM" id="SSF46689">
    <property type="entry name" value="Homeodomain-like"/>
    <property type="match status" value="2"/>
</dbReference>